<sequence length="271" mass="30033">MISNNDRRRVRRGEILKELGLTPVWRVRECTEDGNPSRTPESAQVMVAPVVAPSEFEEQVEQVCVPSANATEDVAEKRRAMILRMEWDQLKESVEGCVACRLCSSRTRTVFGVGDPNADWLYVGEGPGAQEDALGEPFVGQAGKLLDNMLMAIGLKRGRDVFIANIVKCRPPGNREPSDDEAQCCEPYLARQIELIKPRLIVALGKTAARNLLNTDASIGSLRGKLHQHEGIPVIVTYHPAYLLRTLVAKAKAWEDLCFAQRTMQALKAPE</sequence>
<dbReference type="PANTHER" id="PTHR33693:SF1">
    <property type="entry name" value="TYPE-4 URACIL-DNA GLYCOSYLASE"/>
    <property type="match status" value="1"/>
</dbReference>
<dbReference type="GO" id="GO:0006281">
    <property type="term" value="P:DNA repair"/>
    <property type="evidence" value="ECO:0007669"/>
    <property type="project" value="UniProtKB-KW"/>
</dbReference>
<proteinExistence type="inferred from homology"/>
<evidence type="ECO:0000256" key="4">
    <source>
        <dbReference type="ARBA" id="ARBA00019403"/>
    </source>
</evidence>
<dbReference type="PANTHER" id="PTHR33693">
    <property type="entry name" value="TYPE-5 URACIL-DNA GLYCOSYLASE"/>
    <property type="match status" value="1"/>
</dbReference>
<dbReference type="SMART" id="SM00987">
    <property type="entry name" value="UreE_C"/>
    <property type="match status" value="1"/>
</dbReference>
<dbReference type="GO" id="GO:0046872">
    <property type="term" value="F:metal ion binding"/>
    <property type="evidence" value="ECO:0007669"/>
    <property type="project" value="UniProtKB-KW"/>
</dbReference>
<organism evidence="13 15">
    <name type="scientific">Nitrosospira multiformis (strain ATCC 25196 / NCIMB 11849 / C 71)</name>
    <dbReference type="NCBI Taxonomy" id="323848"/>
    <lineage>
        <taxon>Bacteria</taxon>
        <taxon>Pseudomonadati</taxon>
        <taxon>Pseudomonadota</taxon>
        <taxon>Betaproteobacteria</taxon>
        <taxon>Nitrosomonadales</taxon>
        <taxon>Nitrosomonadaceae</taxon>
        <taxon>Nitrosospira</taxon>
    </lineage>
</organism>
<reference evidence="13 15" key="3">
    <citation type="journal article" date="2008" name="Appl. Environ. Microbiol.">
        <title>Complete genome sequence of Nitrosospira multiformis, an ammonia-oxidizing bacterium from the soil environment.</title>
        <authorList>
            <person name="Norton J.M."/>
            <person name="Klotz M.G."/>
            <person name="Stein L.Y."/>
            <person name="Arp D.J."/>
            <person name="Bottomley P.J."/>
            <person name="Chain P.S."/>
            <person name="Hauser L.J."/>
            <person name="Land M.L."/>
            <person name="Larimer F.W."/>
            <person name="Shin M.W."/>
            <person name="Starkenburg S.R."/>
        </authorList>
    </citation>
    <scope>NUCLEOTIDE SEQUENCE [LARGE SCALE GENOMIC DNA]</scope>
    <source>
        <strain evidence="13">ATCC 25196</strain>
        <strain evidence="15">ATCC 25196 / NCIMB 11849 / C 71</strain>
    </source>
</reference>
<dbReference type="eggNOG" id="COG1573">
    <property type="taxonomic scope" value="Bacteria"/>
</dbReference>
<dbReference type="KEGG" id="nmu:Nmul_A2121"/>
<dbReference type="Gene3D" id="3.40.470.10">
    <property type="entry name" value="Uracil-DNA glycosylase-like domain"/>
    <property type="match status" value="1"/>
</dbReference>
<keyword evidence="8" id="KW-0378">Hydrolase</keyword>
<comment type="similarity">
    <text evidence="2">Belongs to the uracil-DNA glycosylase (UDG) superfamily. Type 4 (UDGa) family.</text>
</comment>
<evidence type="ECO:0000256" key="7">
    <source>
        <dbReference type="ARBA" id="ARBA00022763"/>
    </source>
</evidence>
<accession>Q2Y757</accession>
<gene>
    <name evidence="13" type="ordered locus">Nmul_A2121</name>
    <name evidence="14" type="ORF">SAMN05216403_11256</name>
</gene>
<dbReference type="GO" id="GO:0004844">
    <property type="term" value="F:uracil DNA N-glycosylase activity"/>
    <property type="evidence" value="ECO:0007669"/>
    <property type="project" value="UniProtKB-EC"/>
</dbReference>
<dbReference type="SUPFAM" id="SSF52141">
    <property type="entry name" value="Uracil-DNA glycosylase-like"/>
    <property type="match status" value="1"/>
</dbReference>
<name>Q2Y757_NITMU</name>
<dbReference type="EC" id="3.2.2.27" evidence="3"/>
<keyword evidence="10" id="KW-0411">Iron-sulfur</keyword>
<evidence type="ECO:0000259" key="12">
    <source>
        <dbReference type="SMART" id="SM00986"/>
    </source>
</evidence>
<dbReference type="EMBL" id="CP000103">
    <property type="protein sequence ID" value="ABB75414.1"/>
    <property type="molecule type" value="Genomic_DNA"/>
</dbReference>
<evidence type="ECO:0000313" key="13">
    <source>
        <dbReference type="EMBL" id="ABB75414.1"/>
    </source>
</evidence>
<dbReference type="CDD" id="cd10030">
    <property type="entry name" value="UDG-F4_TTUDGA_SPO1dp_like"/>
    <property type="match status" value="1"/>
</dbReference>
<dbReference type="InterPro" id="IPR036895">
    <property type="entry name" value="Uracil-DNA_glycosylase-like_sf"/>
</dbReference>
<evidence type="ECO:0000256" key="3">
    <source>
        <dbReference type="ARBA" id="ARBA00012030"/>
    </source>
</evidence>
<reference evidence="15" key="2">
    <citation type="submission" date="2005-08" db="EMBL/GenBank/DDBJ databases">
        <title>Complete sequence of chromosome 1 of Nitrosospira multiformis ATCC 25196.</title>
        <authorList>
            <person name="Copeland A."/>
            <person name="Lucas S."/>
            <person name="Lapidus A."/>
            <person name="Barry K."/>
            <person name="Detter J.C."/>
            <person name="Glavina T."/>
            <person name="Hammon N."/>
            <person name="Israni S."/>
            <person name="Pitluck S."/>
            <person name="Chain P."/>
            <person name="Malfatti S."/>
            <person name="Shin M."/>
            <person name="Vergez L."/>
            <person name="Schmutz J."/>
            <person name="Larimer F."/>
            <person name="Land M."/>
            <person name="Hauser L."/>
            <person name="Kyrpides N."/>
            <person name="Lykidis A."/>
            <person name="Richardson P."/>
        </authorList>
    </citation>
    <scope>NUCLEOTIDE SEQUENCE [LARGE SCALE GENOMIC DNA]</scope>
    <source>
        <strain evidence="15">ATCC 25196 / NCIMB 11849 / C 71</strain>
    </source>
</reference>
<evidence type="ECO:0000256" key="11">
    <source>
        <dbReference type="ARBA" id="ARBA00023204"/>
    </source>
</evidence>
<evidence type="ECO:0000313" key="16">
    <source>
        <dbReference type="Proteomes" id="UP000236751"/>
    </source>
</evidence>
<reference evidence="13" key="1">
    <citation type="submission" date="2005-08" db="EMBL/GenBank/DDBJ databases">
        <title>Complete sequence of Chromosome 1 of Nitrosospira multiformis ATCC 25196.</title>
        <authorList>
            <consortium name="US DOE Joint Genome Institute"/>
            <person name="Copeland A."/>
            <person name="Lucas S."/>
            <person name="Lapidus A."/>
            <person name="Barry K."/>
            <person name="Detter J.C."/>
            <person name="Glavina T."/>
            <person name="Hammon N."/>
            <person name="Israni S."/>
            <person name="Pitluck S."/>
            <person name="Chain P."/>
            <person name="Malfatti S."/>
            <person name="Shin M."/>
            <person name="Vergez L."/>
            <person name="Schmutz J."/>
            <person name="Larimer F."/>
            <person name="Land M."/>
            <person name="Hauser L."/>
            <person name="Kyrpides N."/>
            <person name="Lykidis A."/>
            <person name="Richardson P."/>
        </authorList>
    </citation>
    <scope>NUCLEOTIDE SEQUENCE</scope>
    <source>
        <strain evidence="13">ATCC 25196</strain>
    </source>
</reference>
<feature type="domain" description="Uracil-DNA glycosylase-like" evidence="12">
    <location>
        <begin position="111"/>
        <end position="258"/>
    </location>
</feature>
<keyword evidence="6" id="KW-0479">Metal-binding</keyword>
<dbReference type="RefSeq" id="WP_011381423.1">
    <property type="nucleotide sequence ID" value="NC_007614.1"/>
</dbReference>
<reference evidence="14 16" key="4">
    <citation type="submission" date="2016-10" db="EMBL/GenBank/DDBJ databases">
        <authorList>
            <person name="de Groot N.N."/>
        </authorList>
    </citation>
    <scope>NUCLEOTIDE SEQUENCE [LARGE SCALE GENOMIC DNA]</scope>
    <source>
        <strain evidence="14 16">Nl13</strain>
    </source>
</reference>
<keyword evidence="7" id="KW-0227">DNA damage</keyword>
<dbReference type="EMBL" id="FNVK01000012">
    <property type="protein sequence ID" value="SEF86913.1"/>
    <property type="molecule type" value="Genomic_DNA"/>
</dbReference>
<protein>
    <recommendedName>
        <fullName evidence="4">Type-4 uracil-DNA glycosylase</fullName>
        <ecNumber evidence="3">3.2.2.27</ecNumber>
    </recommendedName>
</protein>
<evidence type="ECO:0000256" key="6">
    <source>
        <dbReference type="ARBA" id="ARBA00022723"/>
    </source>
</evidence>
<evidence type="ECO:0000256" key="8">
    <source>
        <dbReference type="ARBA" id="ARBA00022801"/>
    </source>
</evidence>
<keyword evidence="15" id="KW-1185">Reference proteome</keyword>
<dbReference type="NCBIfam" id="TIGR00758">
    <property type="entry name" value="UDG_fam4"/>
    <property type="match status" value="1"/>
</dbReference>
<evidence type="ECO:0000256" key="5">
    <source>
        <dbReference type="ARBA" id="ARBA00022485"/>
    </source>
</evidence>
<dbReference type="STRING" id="323848.Nmul_A2121"/>
<dbReference type="Proteomes" id="UP000236751">
    <property type="component" value="Unassembled WGS sequence"/>
</dbReference>
<dbReference type="InterPro" id="IPR051536">
    <property type="entry name" value="UDG_Type-4/5"/>
</dbReference>
<evidence type="ECO:0000313" key="14">
    <source>
        <dbReference type="EMBL" id="SEF86913.1"/>
    </source>
</evidence>
<dbReference type="Proteomes" id="UP000002718">
    <property type="component" value="Chromosome"/>
</dbReference>
<dbReference type="InterPro" id="IPR005122">
    <property type="entry name" value="Uracil-DNA_glycosylase-like"/>
</dbReference>
<evidence type="ECO:0000256" key="1">
    <source>
        <dbReference type="ARBA" id="ARBA00001400"/>
    </source>
</evidence>
<dbReference type="AlphaFoldDB" id="Q2Y757"/>
<evidence type="ECO:0000256" key="9">
    <source>
        <dbReference type="ARBA" id="ARBA00023004"/>
    </source>
</evidence>
<keyword evidence="9" id="KW-0408">Iron</keyword>
<dbReference type="GO" id="GO:0051539">
    <property type="term" value="F:4 iron, 4 sulfur cluster binding"/>
    <property type="evidence" value="ECO:0007669"/>
    <property type="project" value="UniProtKB-KW"/>
</dbReference>
<dbReference type="SMART" id="SM00986">
    <property type="entry name" value="UDG"/>
    <property type="match status" value="1"/>
</dbReference>
<dbReference type="Pfam" id="PF03167">
    <property type="entry name" value="UDG"/>
    <property type="match status" value="1"/>
</dbReference>
<evidence type="ECO:0000256" key="10">
    <source>
        <dbReference type="ARBA" id="ARBA00023014"/>
    </source>
</evidence>
<dbReference type="HOGENOM" id="CLU_044815_1_0_4"/>
<comment type="catalytic activity">
    <reaction evidence="1">
        <text>Hydrolyzes single-stranded DNA or mismatched double-stranded DNA and polynucleotides, releasing free uracil.</text>
        <dbReference type="EC" id="3.2.2.27"/>
    </reaction>
</comment>
<evidence type="ECO:0000256" key="2">
    <source>
        <dbReference type="ARBA" id="ARBA00006521"/>
    </source>
</evidence>
<keyword evidence="11" id="KW-0234">DNA repair</keyword>
<dbReference type="InterPro" id="IPR005273">
    <property type="entry name" value="Ura-DNA_glyco_family4"/>
</dbReference>
<evidence type="ECO:0000313" key="15">
    <source>
        <dbReference type="Proteomes" id="UP000002718"/>
    </source>
</evidence>
<keyword evidence="5" id="KW-0004">4Fe-4S</keyword>